<keyword evidence="3" id="KW-1185">Reference proteome</keyword>
<evidence type="ECO:0000256" key="1">
    <source>
        <dbReference type="SAM" id="SignalP"/>
    </source>
</evidence>
<reference evidence="2 3" key="1">
    <citation type="submission" date="2014-02" db="EMBL/GenBank/DDBJ databases">
        <title>Genome sequence of Ureaplasma diversum strain 246.</title>
        <authorList>
            <person name="Sirand-Pugnet P."/>
            <person name="Breton M."/>
            <person name="Dordet-Frisoni E."/>
            <person name="Baranowski E."/>
            <person name="Barre A."/>
            <person name="Couture C."/>
            <person name="Dupuy V."/>
            <person name="Gaurivaud P."/>
            <person name="Jacob D."/>
            <person name="Lemaitre C."/>
            <person name="Manso-Silvan L."/>
            <person name="Nikolski M."/>
            <person name="Nouvel L.-X."/>
            <person name="Poumarat F."/>
            <person name="Tardy F."/>
            <person name="Thebault P."/>
            <person name="Theil S."/>
            <person name="Citti C."/>
            <person name="Thiaucourt F."/>
            <person name="Blanchard A."/>
        </authorList>
    </citation>
    <scope>NUCLEOTIDE SEQUENCE [LARGE SCALE GENOMIC DNA]</scope>
    <source>
        <strain evidence="2 3">NCTC 246</strain>
    </source>
</reference>
<dbReference type="RefSeq" id="WP_038103255.1">
    <property type="nucleotide sequence ID" value="NZ_JFDP01000071.1"/>
</dbReference>
<comment type="caution">
    <text evidence="2">The sequence shown here is derived from an EMBL/GenBank/DDBJ whole genome shotgun (WGS) entry which is preliminary data.</text>
</comment>
<feature type="chain" id="PRO_5001774737" description="Lipoprotein" evidence="1">
    <location>
        <begin position="30"/>
        <end position="546"/>
    </location>
</feature>
<dbReference type="EMBL" id="JFDP01000071">
    <property type="protein sequence ID" value="KEZ22521.1"/>
    <property type="molecule type" value="Genomic_DNA"/>
</dbReference>
<protein>
    <recommendedName>
        <fullName evidence="4">Lipoprotein</fullName>
    </recommendedName>
</protein>
<proteinExistence type="predicted"/>
<sequence>MAKLYNKKRSTIALAFGLVTLASITTLVAVSCNKDKSSSELKLDADFKTNISFNKEALSPYSLSNLTINYQFINDQLRRRNINDKTASLESRRINSMVDDIIKDIKLIKDNFNVNKDILIAPLSSLNPQYFYEYELVDNTNVFSIENKQILHLKHSAYNGFDLNQTNHKFKVKIKDPKTNQSTIKEFSLNLNKIDLDAQANVNNTFNTYLLNELNIKAEPIADNYAINGANNTRLEQWNGFSVLDMFDWSLNRGLSLKKDSEPLEITPKNSKVFNASFLELDLSIRSDDHTKIKVDFMNENNEVIKSELLTKDQINRSLITYKESSTIKHNLNKELKVDSNQLVDQLLKNEPNAKKTLGEYIKQVHEYNFNSSWPINETIIKTGWFAYHYLLNIPTNTAKIAISFKEQDQNVSPVVNYLQVYKQPKKANINYLTTQSKDQTIKYIDSVKETKVELDQFTKINNITILRNHRDINQDNQRFILANAGLSYEIKLVDQDNNEYIINYLVNASNSNILELPAFLKEKTFKLVIIKTLTLRTGIEQILVY</sequence>
<accession>A0A084EX29</accession>
<evidence type="ECO:0008006" key="4">
    <source>
        <dbReference type="Google" id="ProtNLM"/>
    </source>
</evidence>
<name>A0A084EX29_9BACT</name>
<dbReference type="Proteomes" id="UP000028537">
    <property type="component" value="Unassembled WGS sequence"/>
</dbReference>
<dbReference type="AlphaFoldDB" id="A0A084EX29"/>
<evidence type="ECO:0000313" key="2">
    <source>
        <dbReference type="EMBL" id="KEZ22521.1"/>
    </source>
</evidence>
<gene>
    <name evidence="2" type="ORF">UDIV_5810</name>
</gene>
<dbReference type="PROSITE" id="PS51257">
    <property type="entry name" value="PROKAR_LIPOPROTEIN"/>
    <property type="match status" value="1"/>
</dbReference>
<keyword evidence="1" id="KW-0732">Signal</keyword>
<evidence type="ECO:0000313" key="3">
    <source>
        <dbReference type="Proteomes" id="UP000028537"/>
    </source>
</evidence>
<organism evidence="2 3">
    <name type="scientific">Ureaplasma diversum NCTC 246</name>
    <dbReference type="NCBI Taxonomy" id="1188241"/>
    <lineage>
        <taxon>Bacteria</taxon>
        <taxon>Bacillati</taxon>
        <taxon>Mycoplasmatota</taxon>
        <taxon>Mycoplasmoidales</taxon>
        <taxon>Mycoplasmoidaceae</taxon>
        <taxon>Ureaplasma</taxon>
    </lineage>
</organism>
<feature type="signal peptide" evidence="1">
    <location>
        <begin position="1"/>
        <end position="29"/>
    </location>
</feature>